<dbReference type="AlphaFoldDB" id="A0A934W4B1"/>
<sequence>MKESKDLKALIYHSINQLFYDGRDDIDDENIPIEHIGNQFHIAFAEDHGQCFAYTVEATSKAVASFLDELGELRARLTKEHRSIDEKVSEITKP</sequence>
<dbReference type="RefSeq" id="WP_200590425.1">
    <property type="nucleotide sequence ID" value="NZ_JAEPBG010000001.1"/>
</dbReference>
<proteinExistence type="predicted"/>
<comment type="caution">
    <text evidence="1">The sequence shown here is derived from an EMBL/GenBank/DDBJ whole genome shotgun (WGS) entry which is preliminary data.</text>
</comment>
<dbReference type="EMBL" id="JAEPBG010000001">
    <property type="protein sequence ID" value="MBK4733692.1"/>
    <property type="molecule type" value="Genomic_DNA"/>
</dbReference>
<keyword evidence="2" id="KW-1185">Reference proteome</keyword>
<dbReference type="Proteomes" id="UP000622890">
    <property type="component" value="Unassembled WGS sequence"/>
</dbReference>
<evidence type="ECO:0000313" key="2">
    <source>
        <dbReference type="Proteomes" id="UP000622890"/>
    </source>
</evidence>
<gene>
    <name evidence="1" type="ORF">JJB74_03605</name>
</gene>
<reference evidence="1" key="1">
    <citation type="submission" date="2021-01" db="EMBL/GenBank/DDBJ databases">
        <title>Genome sequence of strain Noviherbaspirillum sp. DKR-6.</title>
        <authorList>
            <person name="Chaudhary D.K."/>
        </authorList>
    </citation>
    <scope>NUCLEOTIDE SEQUENCE</scope>
    <source>
        <strain evidence="1">DKR-6</strain>
    </source>
</reference>
<protein>
    <submittedName>
        <fullName evidence="1">Uncharacterized protein</fullName>
    </submittedName>
</protein>
<name>A0A934W4B1_9BURK</name>
<accession>A0A934W4B1</accession>
<evidence type="ECO:0000313" key="1">
    <source>
        <dbReference type="EMBL" id="MBK4733692.1"/>
    </source>
</evidence>
<organism evidence="1 2">
    <name type="scientific">Noviherbaspirillum pedocola</name>
    <dbReference type="NCBI Taxonomy" id="2801341"/>
    <lineage>
        <taxon>Bacteria</taxon>
        <taxon>Pseudomonadati</taxon>
        <taxon>Pseudomonadota</taxon>
        <taxon>Betaproteobacteria</taxon>
        <taxon>Burkholderiales</taxon>
        <taxon>Oxalobacteraceae</taxon>
        <taxon>Noviherbaspirillum</taxon>
    </lineage>
</organism>